<proteinExistence type="predicted"/>
<protein>
    <recommendedName>
        <fullName evidence="4">Outer membrane protein beta-barrel domain-containing protein</fullName>
    </recommendedName>
</protein>
<dbReference type="KEGG" id="abac:LuPra_03417"/>
<reference evidence="2 3" key="1">
    <citation type="journal article" date="2016" name="Genome Announc.">
        <title>First Complete Genome Sequence of a Subdivision 6 Acidobacterium Strain.</title>
        <authorList>
            <person name="Huang S."/>
            <person name="Vieira S."/>
            <person name="Bunk B."/>
            <person name="Riedel T."/>
            <person name="Sproer C."/>
            <person name="Overmann J."/>
        </authorList>
    </citation>
    <scope>NUCLEOTIDE SEQUENCE [LARGE SCALE GENOMIC DNA]</scope>
    <source>
        <strain evidence="3">DSM 100886 HEG_-6_39</strain>
    </source>
</reference>
<dbReference type="EMBL" id="CP015136">
    <property type="protein sequence ID" value="AMY10188.1"/>
    <property type="molecule type" value="Genomic_DNA"/>
</dbReference>
<keyword evidence="3" id="KW-1185">Reference proteome</keyword>
<evidence type="ECO:0000313" key="2">
    <source>
        <dbReference type="EMBL" id="AMY10188.1"/>
    </source>
</evidence>
<dbReference type="RefSeq" id="WP_157899311.1">
    <property type="nucleotide sequence ID" value="NZ_CP015136.1"/>
</dbReference>
<evidence type="ECO:0000313" key="3">
    <source>
        <dbReference type="Proteomes" id="UP000076079"/>
    </source>
</evidence>
<evidence type="ECO:0000256" key="1">
    <source>
        <dbReference type="SAM" id="SignalP"/>
    </source>
</evidence>
<dbReference type="STRING" id="1855912.LuPra_03417"/>
<keyword evidence="1" id="KW-0732">Signal</keyword>
<accession>A0A143PPZ5</accession>
<evidence type="ECO:0008006" key="4">
    <source>
        <dbReference type="Google" id="ProtNLM"/>
    </source>
</evidence>
<reference evidence="3" key="2">
    <citation type="submission" date="2016-04" db="EMBL/GenBank/DDBJ databases">
        <title>First Complete Genome Sequence of a Subdivision 6 Acidobacterium.</title>
        <authorList>
            <person name="Huang S."/>
            <person name="Vieira S."/>
            <person name="Bunk B."/>
            <person name="Riedel T."/>
            <person name="Sproeer C."/>
            <person name="Overmann J."/>
        </authorList>
    </citation>
    <scope>NUCLEOTIDE SEQUENCE [LARGE SCALE GENOMIC DNA]</scope>
    <source>
        <strain evidence="3">DSM 100886 HEG_-6_39</strain>
    </source>
</reference>
<feature type="signal peptide" evidence="1">
    <location>
        <begin position="1"/>
        <end position="20"/>
    </location>
</feature>
<dbReference type="AlphaFoldDB" id="A0A143PPZ5"/>
<dbReference type="Proteomes" id="UP000076079">
    <property type="component" value="Chromosome"/>
</dbReference>
<gene>
    <name evidence="2" type="ORF">LuPra_03417</name>
</gene>
<feature type="chain" id="PRO_5007511788" description="Outer membrane protein beta-barrel domain-containing protein" evidence="1">
    <location>
        <begin position="21"/>
        <end position="262"/>
    </location>
</feature>
<name>A0A143PPZ5_LUTPR</name>
<sequence precursor="true">MSKRALLILGLLLTPTLASAQTSMTSTLSTPYEQRGFVQVGGGGQSGSHTLTSTSTFTIYDEPGTVAGAQEYSGGAIWNIGGGARVWKNLVATLNYTRKSDSIDAAVVASVPHPLFANRPRQTSQTIGDLKHSENAYHLSAMWMVPLNEDLTLGFGGGPSFVNVSHEFVGSAQVQETGVPPEFATVAIQDVTLARGRKTGTTVNIGADLTYKLPVDLGQVGRLGATLGFRYAGGEVTLPNSAGDVDVKYGGVQFWGGLRVAF</sequence>
<organism evidence="2 3">
    <name type="scientific">Luteitalea pratensis</name>
    <dbReference type="NCBI Taxonomy" id="1855912"/>
    <lineage>
        <taxon>Bacteria</taxon>
        <taxon>Pseudomonadati</taxon>
        <taxon>Acidobacteriota</taxon>
        <taxon>Vicinamibacteria</taxon>
        <taxon>Vicinamibacterales</taxon>
        <taxon>Vicinamibacteraceae</taxon>
        <taxon>Luteitalea</taxon>
    </lineage>
</organism>